<dbReference type="SUPFAM" id="SSF58104">
    <property type="entry name" value="Methyl-accepting chemotaxis protein (MCP) signaling domain"/>
    <property type="match status" value="1"/>
</dbReference>
<feature type="region of interest" description="Disordered" evidence="5">
    <location>
        <begin position="481"/>
        <end position="551"/>
    </location>
</feature>
<evidence type="ECO:0000259" key="7">
    <source>
        <dbReference type="PROSITE" id="PS50111"/>
    </source>
</evidence>
<keyword evidence="4" id="KW-0807">Transducer</keyword>
<dbReference type="PANTHER" id="PTHR43531:SF14">
    <property type="entry name" value="METHYL-ACCEPTING CHEMOTAXIS PROTEIN I-RELATED"/>
    <property type="match status" value="1"/>
</dbReference>
<dbReference type="Gene3D" id="1.10.287.950">
    <property type="entry name" value="Methyl-accepting chemotaxis protein"/>
    <property type="match status" value="1"/>
</dbReference>
<dbReference type="GO" id="GO:0007165">
    <property type="term" value="P:signal transduction"/>
    <property type="evidence" value="ECO:0007669"/>
    <property type="project" value="UniProtKB-KW"/>
</dbReference>
<protein>
    <recommendedName>
        <fullName evidence="7">Methyl-accepting transducer domain-containing protein</fullName>
    </recommendedName>
</protein>
<dbReference type="GO" id="GO:0004888">
    <property type="term" value="F:transmembrane signaling receptor activity"/>
    <property type="evidence" value="ECO:0007669"/>
    <property type="project" value="TreeGrafter"/>
</dbReference>
<proteinExistence type="inferred from homology"/>
<feature type="transmembrane region" description="Helical" evidence="6">
    <location>
        <begin position="78"/>
        <end position="96"/>
    </location>
</feature>
<evidence type="ECO:0000313" key="8">
    <source>
        <dbReference type="EMBL" id="OQW88921.1"/>
    </source>
</evidence>
<dbReference type="InterPro" id="IPR004089">
    <property type="entry name" value="MCPsignal_dom"/>
</dbReference>
<dbReference type="Pfam" id="PF00015">
    <property type="entry name" value="MCPsignal"/>
    <property type="match status" value="1"/>
</dbReference>
<dbReference type="CDD" id="cd11386">
    <property type="entry name" value="MCP_signal"/>
    <property type="match status" value="1"/>
</dbReference>
<keyword evidence="2" id="KW-0488">Methylation</keyword>
<dbReference type="EMBL" id="MTEI01000003">
    <property type="protein sequence ID" value="OQW88921.1"/>
    <property type="molecule type" value="Genomic_DNA"/>
</dbReference>
<reference evidence="8 9" key="1">
    <citation type="submission" date="2017-01" db="EMBL/GenBank/DDBJ databases">
        <title>Novel large sulfur bacteria in the metagenomes of groundwater-fed chemosynthetic microbial mats in the Lake Huron basin.</title>
        <authorList>
            <person name="Sharrar A.M."/>
            <person name="Flood B.E."/>
            <person name="Bailey J.V."/>
            <person name="Jones D.S."/>
            <person name="Biddanda B."/>
            <person name="Ruberg S.A."/>
            <person name="Marcus D.N."/>
            <person name="Dick G.J."/>
        </authorList>
    </citation>
    <scope>NUCLEOTIDE SEQUENCE [LARGE SCALE GENOMIC DNA]</scope>
    <source>
        <strain evidence="8">A7</strain>
    </source>
</reference>
<evidence type="ECO:0000256" key="3">
    <source>
        <dbReference type="ARBA" id="ARBA00029447"/>
    </source>
</evidence>
<dbReference type="Proteomes" id="UP000192505">
    <property type="component" value="Unassembled WGS sequence"/>
</dbReference>
<accession>A0A1W9KWG0</accession>
<name>A0A1W9KWG0_9BURK</name>
<comment type="similarity">
    <text evidence="3">Belongs to the methyl-accepting chemotaxis (MCP) protein family.</text>
</comment>
<evidence type="ECO:0000256" key="4">
    <source>
        <dbReference type="PROSITE-ProRule" id="PRU00284"/>
    </source>
</evidence>
<comment type="caution">
    <text evidence="8">The sequence shown here is derived from an EMBL/GenBank/DDBJ whole genome shotgun (WGS) entry which is preliminary data.</text>
</comment>
<keyword evidence="6" id="KW-0812">Transmembrane</keyword>
<evidence type="ECO:0000256" key="2">
    <source>
        <dbReference type="ARBA" id="ARBA00022481"/>
    </source>
</evidence>
<keyword evidence="6" id="KW-0472">Membrane</keyword>
<gene>
    <name evidence="8" type="ORF">BWK72_07165</name>
</gene>
<dbReference type="InterPro" id="IPR051310">
    <property type="entry name" value="MCP_chemotaxis"/>
</dbReference>
<dbReference type="AlphaFoldDB" id="A0A1W9KWG0"/>
<feature type="transmembrane region" description="Helical" evidence="6">
    <location>
        <begin position="28"/>
        <end position="48"/>
    </location>
</feature>
<dbReference type="FunFam" id="1.10.287.950:FF:000001">
    <property type="entry name" value="Methyl-accepting chemotaxis sensory transducer"/>
    <property type="match status" value="1"/>
</dbReference>
<dbReference type="PROSITE" id="PS50111">
    <property type="entry name" value="CHEMOTAXIS_TRANSDUC_2"/>
    <property type="match status" value="1"/>
</dbReference>
<keyword evidence="6" id="KW-1133">Transmembrane helix</keyword>
<evidence type="ECO:0000256" key="1">
    <source>
        <dbReference type="ARBA" id="ARBA00004370"/>
    </source>
</evidence>
<dbReference type="GO" id="GO:0005886">
    <property type="term" value="C:plasma membrane"/>
    <property type="evidence" value="ECO:0007669"/>
    <property type="project" value="TreeGrafter"/>
</dbReference>
<dbReference type="GO" id="GO:0006935">
    <property type="term" value="P:chemotaxis"/>
    <property type="evidence" value="ECO:0007669"/>
    <property type="project" value="TreeGrafter"/>
</dbReference>
<evidence type="ECO:0000313" key="9">
    <source>
        <dbReference type="Proteomes" id="UP000192505"/>
    </source>
</evidence>
<sequence length="551" mass="57538">MALINPTETRMTPTATDKNAAAIFGDKIILAAIAMGAVAALILGTQFIDTTLAVAGTAIFSLLAVAVYASAKGTELSKYLLTFVLIGLVVLHIQLAQGMVEFHFGVFVTLALLLVYRDWRIIVFGAAMYAVHHVLFDRLQAAGYGLYCLSEPNFMIILLHAAYVVVQAGVEVVLVIGMARAAQAGEELGVLVSRVNQADGILLNVSEVVTHTPSSQALKTTLERMDSAVSAVRTGSNSIELAAAEIASGNQDLSNRTEQTASNLQRTASSMAHLTEMVTQSAENARQANQLAMNASTVAAQGGAVVSQVVDTMRGINEASRKISDIISVIDGIAFQTNILALNAAVEAARAGEQGRGFAVVASEVRSLAGRSAEAAKEIKTLINTSVERVELGSTLVDQAGTTMTEVVGSIRRVTDIMGEISAASNEQATGVASVSEAVAEMDQATQQNAALVEQMAAAAGSLRTQAQELVQTVAVFKASDSAGSYRQSSAPAPRRAPPKAMAAPAPRPKLAATKPARVQPRTPQISQAAKPASPPPAASSATPDDEWETF</sequence>
<comment type="subcellular location">
    <subcellularLocation>
        <location evidence="1">Membrane</location>
    </subcellularLocation>
</comment>
<feature type="transmembrane region" description="Helical" evidence="6">
    <location>
        <begin position="54"/>
        <end position="71"/>
    </location>
</feature>
<organism evidence="8 9">
    <name type="scientific">Rhodoferax ferrireducens</name>
    <dbReference type="NCBI Taxonomy" id="192843"/>
    <lineage>
        <taxon>Bacteria</taxon>
        <taxon>Pseudomonadati</taxon>
        <taxon>Pseudomonadota</taxon>
        <taxon>Betaproteobacteria</taxon>
        <taxon>Burkholderiales</taxon>
        <taxon>Comamonadaceae</taxon>
        <taxon>Rhodoferax</taxon>
    </lineage>
</organism>
<dbReference type="SMART" id="SM00283">
    <property type="entry name" value="MA"/>
    <property type="match status" value="1"/>
</dbReference>
<feature type="domain" description="Methyl-accepting transducer" evidence="7">
    <location>
        <begin position="235"/>
        <end position="464"/>
    </location>
</feature>
<evidence type="ECO:0000256" key="6">
    <source>
        <dbReference type="SAM" id="Phobius"/>
    </source>
</evidence>
<feature type="compositionally biased region" description="Low complexity" evidence="5">
    <location>
        <begin position="491"/>
        <end position="532"/>
    </location>
</feature>
<evidence type="ECO:0000256" key="5">
    <source>
        <dbReference type="SAM" id="MobiDB-lite"/>
    </source>
</evidence>
<dbReference type="PANTHER" id="PTHR43531">
    <property type="entry name" value="PROTEIN ICFG"/>
    <property type="match status" value="1"/>
</dbReference>